<name>A0AAE1KWE5_PETCI</name>
<reference evidence="1" key="1">
    <citation type="submission" date="2023-10" db="EMBL/GenBank/DDBJ databases">
        <title>Genome assemblies of two species of porcelain crab, Petrolisthes cinctipes and Petrolisthes manimaculis (Anomura: Porcellanidae).</title>
        <authorList>
            <person name="Angst P."/>
        </authorList>
    </citation>
    <scope>NUCLEOTIDE SEQUENCE</scope>
    <source>
        <strain evidence="1">PB745_01</strain>
        <tissue evidence="1">Gill</tissue>
    </source>
</reference>
<sequence length="115" mass="12785">MNCQPPKVQEDPYNTTTLVNAVQTCSSRMKRVHPFLRVIPFLVYISSELQPQPAQDSLATSATLSCVDPAHELLGVSRGLIRGYQRPVLPIFSREPPDLKPDGYCSLPLYWCGAP</sequence>
<evidence type="ECO:0000313" key="2">
    <source>
        <dbReference type="Proteomes" id="UP001286313"/>
    </source>
</evidence>
<accession>A0AAE1KWE5</accession>
<dbReference type="Proteomes" id="UP001286313">
    <property type="component" value="Unassembled WGS sequence"/>
</dbReference>
<gene>
    <name evidence="1" type="ORF">Pcinc_009334</name>
</gene>
<keyword evidence="2" id="KW-1185">Reference proteome</keyword>
<proteinExistence type="predicted"/>
<protein>
    <submittedName>
        <fullName evidence="1">Uncharacterized protein</fullName>
    </submittedName>
</protein>
<dbReference type="AlphaFoldDB" id="A0AAE1KWE5"/>
<evidence type="ECO:0000313" key="1">
    <source>
        <dbReference type="EMBL" id="KAK3886463.1"/>
    </source>
</evidence>
<comment type="caution">
    <text evidence="1">The sequence shown here is derived from an EMBL/GenBank/DDBJ whole genome shotgun (WGS) entry which is preliminary data.</text>
</comment>
<dbReference type="EMBL" id="JAWQEG010000693">
    <property type="protein sequence ID" value="KAK3886463.1"/>
    <property type="molecule type" value="Genomic_DNA"/>
</dbReference>
<organism evidence="1 2">
    <name type="scientific">Petrolisthes cinctipes</name>
    <name type="common">Flat porcelain crab</name>
    <dbReference type="NCBI Taxonomy" id="88211"/>
    <lineage>
        <taxon>Eukaryota</taxon>
        <taxon>Metazoa</taxon>
        <taxon>Ecdysozoa</taxon>
        <taxon>Arthropoda</taxon>
        <taxon>Crustacea</taxon>
        <taxon>Multicrustacea</taxon>
        <taxon>Malacostraca</taxon>
        <taxon>Eumalacostraca</taxon>
        <taxon>Eucarida</taxon>
        <taxon>Decapoda</taxon>
        <taxon>Pleocyemata</taxon>
        <taxon>Anomura</taxon>
        <taxon>Galatheoidea</taxon>
        <taxon>Porcellanidae</taxon>
        <taxon>Petrolisthes</taxon>
    </lineage>
</organism>